<name>A0ABS0R5P3_9ACTN</name>
<reference evidence="1 2" key="1">
    <citation type="submission" date="2020-12" db="EMBL/GenBank/DDBJ databases">
        <authorList>
            <person name="Kusuma A.B."/>
            <person name="Nouioui I."/>
            <person name="Goodfellow M."/>
        </authorList>
    </citation>
    <scope>NUCLEOTIDE SEQUENCE [LARGE SCALE GENOMIC DNA]</scope>
    <source>
        <strain evidence="1 2">DSM 41764</strain>
    </source>
</reference>
<evidence type="ECO:0000313" key="1">
    <source>
        <dbReference type="EMBL" id="MBI0312702.1"/>
    </source>
</evidence>
<proteinExistence type="predicted"/>
<organism evidence="1 2">
    <name type="scientific">Streptomyces javensis</name>
    <dbReference type="NCBI Taxonomy" id="114698"/>
    <lineage>
        <taxon>Bacteria</taxon>
        <taxon>Bacillati</taxon>
        <taxon>Actinomycetota</taxon>
        <taxon>Actinomycetes</taxon>
        <taxon>Kitasatosporales</taxon>
        <taxon>Streptomycetaceae</taxon>
        <taxon>Streptomyces</taxon>
        <taxon>Streptomyces violaceusniger group</taxon>
    </lineage>
</organism>
<accession>A0ABS0R5P3</accession>
<dbReference type="EMBL" id="JAEEAQ010000040">
    <property type="protein sequence ID" value="MBI0312702.1"/>
    <property type="molecule type" value="Genomic_DNA"/>
</dbReference>
<sequence length="89" mass="9492">MPRRKPTTRTDHQAAAEGLREIPGLALTVAVCPAPYTAATLAWDIRHGRYAYTPAGAYSAYTELAEDGTAVVARYVGETAAVEPELETA</sequence>
<gene>
    <name evidence="1" type="ORF">JBF12_06775</name>
</gene>
<dbReference type="Proteomes" id="UP000638849">
    <property type="component" value="Unassembled WGS sequence"/>
</dbReference>
<keyword evidence="2" id="KW-1185">Reference proteome</keyword>
<dbReference type="RefSeq" id="WP_198275926.1">
    <property type="nucleotide sequence ID" value="NZ_BAAAIF010000018.1"/>
</dbReference>
<protein>
    <submittedName>
        <fullName evidence="1">Uncharacterized protein</fullName>
    </submittedName>
</protein>
<comment type="caution">
    <text evidence="1">The sequence shown here is derived from an EMBL/GenBank/DDBJ whole genome shotgun (WGS) entry which is preliminary data.</text>
</comment>
<evidence type="ECO:0000313" key="2">
    <source>
        <dbReference type="Proteomes" id="UP000638849"/>
    </source>
</evidence>